<name>A0A062VDH7_9PROT</name>
<sequence>MMERLPARLWTDALIRRANLAGASAFVTQHGDEDRGDVLVKVARLDGTAAAYIPSMNLEGERIFLNLAVQGIGPDEAAVDEYVRRAKARDSDLWVIEIEDRQGRHFLTEDVEGDPPGSDGP</sequence>
<dbReference type="InterPro" id="IPR009964">
    <property type="entry name" value="DUF1491"/>
</dbReference>
<keyword evidence="2" id="KW-1185">Reference proteome</keyword>
<dbReference type="Gene3D" id="3.40.1530.20">
    <property type="entry name" value="Protein of unknown function (DUF1491)"/>
    <property type="match status" value="1"/>
</dbReference>
<dbReference type="Pfam" id="PF07372">
    <property type="entry name" value="DUF1491"/>
    <property type="match status" value="1"/>
</dbReference>
<proteinExistence type="predicted"/>
<dbReference type="RefSeq" id="WP_241767845.1">
    <property type="nucleotide sequence ID" value="NZ_ARYM01000001.1"/>
</dbReference>
<evidence type="ECO:0008006" key="3">
    <source>
        <dbReference type="Google" id="ProtNLM"/>
    </source>
</evidence>
<comment type="caution">
    <text evidence="1">The sequence shown here is derived from an EMBL/GenBank/DDBJ whole genome shotgun (WGS) entry which is preliminary data.</text>
</comment>
<evidence type="ECO:0000313" key="2">
    <source>
        <dbReference type="Proteomes" id="UP000027100"/>
    </source>
</evidence>
<dbReference type="PATRIC" id="fig|1280954.3.peg.217"/>
<accession>A0A062VDH7</accession>
<evidence type="ECO:0000313" key="1">
    <source>
        <dbReference type="EMBL" id="KDA00575.1"/>
    </source>
</evidence>
<reference evidence="1 2" key="1">
    <citation type="journal article" date="2014" name="Antonie Van Leeuwenhoek">
        <title>Hyphomonas beringensis sp. nov. and Hyphomonas chukchiensis sp. nov., isolated from surface seawater of the Bering Sea and Chukchi Sea.</title>
        <authorList>
            <person name="Li C."/>
            <person name="Lai Q."/>
            <person name="Li G."/>
            <person name="Dong C."/>
            <person name="Wang J."/>
            <person name="Liao Y."/>
            <person name="Shao Z."/>
        </authorList>
    </citation>
    <scope>NUCLEOTIDE SEQUENCE [LARGE SCALE GENOMIC DNA]</scope>
    <source>
        <strain evidence="1 2">PS728</strain>
    </source>
</reference>
<dbReference type="AlphaFoldDB" id="A0A062VDH7"/>
<organism evidence="1 2">
    <name type="scientific">Hyphomonas polymorpha PS728</name>
    <dbReference type="NCBI Taxonomy" id="1280954"/>
    <lineage>
        <taxon>Bacteria</taxon>
        <taxon>Pseudomonadati</taxon>
        <taxon>Pseudomonadota</taxon>
        <taxon>Alphaproteobacteria</taxon>
        <taxon>Hyphomonadales</taxon>
        <taxon>Hyphomonadaceae</taxon>
        <taxon>Hyphomonas</taxon>
    </lineage>
</organism>
<gene>
    <name evidence="1" type="ORF">HPO_01060</name>
</gene>
<dbReference type="EMBL" id="ARYM01000001">
    <property type="protein sequence ID" value="KDA00575.1"/>
    <property type="molecule type" value="Genomic_DNA"/>
</dbReference>
<dbReference type="Proteomes" id="UP000027100">
    <property type="component" value="Unassembled WGS sequence"/>
</dbReference>
<dbReference type="STRING" id="1280954.HPO_01060"/>
<protein>
    <recommendedName>
        <fullName evidence="3">ATP-dependent Zn protease</fullName>
    </recommendedName>
</protein>
<dbReference type="eggNOG" id="COG5447">
    <property type="taxonomic scope" value="Bacteria"/>
</dbReference>